<dbReference type="InterPro" id="IPR056787">
    <property type="entry name" value="OB_HELZ2"/>
</dbReference>
<dbReference type="Pfam" id="PF13087">
    <property type="entry name" value="AAA_12"/>
    <property type="match status" value="2"/>
</dbReference>
<gene>
    <name evidence="12" type="primary">helz2</name>
</gene>
<dbReference type="Pfam" id="PF25049">
    <property type="entry name" value="OB_HELZ2"/>
    <property type="match status" value="1"/>
</dbReference>
<dbReference type="InterPro" id="IPR000571">
    <property type="entry name" value="Znf_CCCH"/>
</dbReference>
<dbReference type="STRING" id="144197.ENSSPAP00000004704"/>
<dbReference type="GO" id="GO:0008270">
    <property type="term" value="F:zinc ion binding"/>
    <property type="evidence" value="ECO:0007669"/>
    <property type="project" value="UniProtKB-KW"/>
</dbReference>
<dbReference type="GO" id="GO:0043139">
    <property type="term" value="F:5'-3' DNA helicase activity"/>
    <property type="evidence" value="ECO:0007669"/>
    <property type="project" value="TreeGrafter"/>
</dbReference>
<protein>
    <submittedName>
        <fullName evidence="10">Helicase with zinc finger 2</fullName>
    </submittedName>
    <submittedName>
        <fullName evidence="12">Helicase with zinc finger domain 2</fullName>
    </submittedName>
</protein>
<comment type="similarity">
    <text evidence="1">Belongs to the DNA2/NAM7 helicase family.</text>
</comment>
<dbReference type="GeneID" id="103372837"/>
<feature type="domain" description="C3H1-type" evidence="9">
    <location>
        <begin position="438"/>
        <end position="468"/>
    </location>
</feature>
<evidence type="ECO:0000256" key="8">
    <source>
        <dbReference type="SAM" id="MobiDB-lite"/>
    </source>
</evidence>
<dbReference type="FunFam" id="3.40.50.300:FF:001373">
    <property type="entry name" value="Helicase with zinc finger domain 2"/>
    <property type="match status" value="1"/>
</dbReference>
<reference evidence="12" key="2">
    <citation type="submission" date="2025-04" db="UniProtKB">
        <authorList>
            <consortium name="RefSeq"/>
        </authorList>
    </citation>
    <scope>IDENTIFICATION</scope>
</reference>
<keyword evidence="3" id="KW-0378">Hydrolase</keyword>
<feature type="coiled-coil region" evidence="7">
    <location>
        <begin position="1332"/>
        <end position="1359"/>
    </location>
</feature>
<feature type="region of interest" description="Disordered" evidence="8">
    <location>
        <begin position="2122"/>
        <end position="2142"/>
    </location>
</feature>
<dbReference type="GO" id="GO:0004540">
    <property type="term" value="F:RNA nuclease activity"/>
    <property type="evidence" value="ECO:0007669"/>
    <property type="project" value="InterPro"/>
</dbReference>
<dbReference type="InterPro" id="IPR041677">
    <property type="entry name" value="DNA2/NAM7_AAA_11"/>
</dbReference>
<keyword evidence="5" id="KW-0067">ATP-binding</keyword>
<dbReference type="GO" id="GO:0016787">
    <property type="term" value="F:hydrolase activity"/>
    <property type="evidence" value="ECO:0007669"/>
    <property type="project" value="UniProtKB-KW"/>
</dbReference>
<dbReference type="PANTHER" id="PTHR43788">
    <property type="entry name" value="DNA2/NAM7 HELICASE FAMILY MEMBER"/>
    <property type="match status" value="1"/>
</dbReference>
<evidence type="ECO:0000256" key="2">
    <source>
        <dbReference type="ARBA" id="ARBA00022741"/>
    </source>
</evidence>
<dbReference type="GeneTree" id="ENSGT00940000166655"/>
<accession>A0A3B4ZE82</accession>
<organism evidence="10">
    <name type="scientific">Stegastes partitus</name>
    <name type="common">bicolor damselfish</name>
    <dbReference type="NCBI Taxonomy" id="144197"/>
    <lineage>
        <taxon>Eukaryota</taxon>
        <taxon>Metazoa</taxon>
        <taxon>Chordata</taxon>
        <taxon>Craniata</taxon>
        <taxon>Vertebrata</taxon>
        <taxon>Euteleostomi</taxon>
        <taxon>Actinopterygii</taxon>
        <taxon>Neopterygii</taxon>
        <taxon>Teleostei</taxon>
        <taxon>Neoteleostei</taxon>
        <taxon>Acanthomorphata</taxon>
        <taxon>Ovalentaria</taxon>
        <taxon>Pomacentridae</taxon>
        <taxon>Stegastes</taxon>
    </lineage>
</organism>
<dbReference type="FunFam" id="3.40.50.300:FF:001313">
    <property type="entry name" value="Helicase with zinc finger domain 2"/>
    <property type="match status" value="1"/>
</dbReference>
<keyword evidence="6" id="KW-0862">Zinc</keyword>
<evidence type="ECO:0000256" key="1">
    <source>
        <dbReference type="ARBA" id="ARBA00007913"/>
    </source>
</evidence>
<dbReference type="OrthoDB" id="2285229at2759"/>
<dbReference type="SMART" id="SM00955">
    <property type="entry name" value="RNB"/>
    <property type="match status" value="1"/>
</dbReference>
<evidence type="ECO:0000256" key="7">
    <source>
        <dbReference type="SAM" id="Coils"/>
    </source>
</evidence>
<evidence type="ECO:0000259" key="9">
    <source>
        <dbReference type="PROSITE" id="PS50103"/>
    </source>
</evidence>
<keyword evidence="4 12" id="KW-0347">Helicase</keyword>
<dbReference type="InterPro" id="IPR047187">
    <property type="entry name" value="SF1_C_Upf1"/>
</dbReference>
<keyword evidence="6" id="KW-0479">Metal-binding</keyword>
<dbReference type="SUPFAM" id="SSF50249">
    <property type="entry name" value="Nucleic acid-binding proteins"/>
    <property type="match status" value="2"/>
</dbReference>
<evidence type="ECO:0000313" key="11">
    <source>
        <dbReference type="Proteomes" id="UP000694891"/>
    </source>
</evidence>
<dbReference type="GO" id="GO:0005524">
    <property type="term" value="F:ATP binding"/>
    <property type="evidence" value="ECO:0007669"/>
    <property type="project" value="UniProtKB-KW"/>
</dbReference>
<sequence length="2910" mass="330956">MSASGSKLSPLLLTHELKFVCAQCCVKQKEITYTLKAVNHQCARDVLLCKAKGGSKWRPVSRRPSFPSPSVYMACWFFKEGFGCTQHKNRCTFARSDEEAAVWTFEKNQGLDHMRLRHLMAQSERPPDQPSNAEPLGDLLAALDLKAVCDLCSLKQREVTYTVQSVIHKCGRNLLLAKDKGSDQWRLISERPVANHIGRNALYKVCDYFVEDSGCKQHTQGQGCTYARTHEEAAVWNYLRDKKMEKDELVKLITESSTTTPESAAESFFQEFSGEFLEFCKACFHESPQKLTDKRWNDTCAADAAHSWDPVLVYHLSENGRKHIYQQVRPLPQNCQFKYCSHVKQGKPCWHNAGHCRAAQSEVEMAVWKMEHSGLAVQPHLLQLSRQKQTHSRQVTMYCKVCCLALSSPQSFYKHCSSLEHAQLLSEDTTTKWKKRQPPHNRRAELWLCPRPQTCEYGEKCPNAHSQEELQEWLMRAVEEKEIRQNIEAQGLMCYNERLLEEYKNSSNEVYIISEQVDDVKISCDKDLIVECENLNATLKWTFEVETERQLEHVALLKQEPGASFTLGDASSVPCIYSSGEHFLSEDMTYEITVSFTSINPGLYEQWLVLDFGMRPVLLKKLKVRVGQLSLDDSEQPSVINGPTFQSAERWHRGNRVIIPCSSRTEEQEELLKEYKPPQISFLYKSSHNSQSPLSSENYRERMHQFLYNEERAEDQVVSRLNFCGEVRTLDTLFSALSGMTMAPHGQLFCAVSIPCNLTLDSPEGQVLKRSIVSALIAPLPSRHPNSKVYEASIVPHKTTENKIHLQLSKQCCADLALRSNESYQLEVQFQLDRHSFCSLHKAVDLLPDTSRVLPVLKNCGVPVSKATYENLNPKQQSAINFITGNSDTNMFVAPLLIYGPFGTGKTFTLATAARELCKHPRNKVLICTHTNSSADLYVRDHFHPFMGKKNDGMSPIRIKANKHGSALAATDNITLKYCLLSEDKQYFLPPTKAAIDHHNIVITTTSMARHFHDLKLGAGYFTHILIDEASQMLECEALMALALAGPNTRVVLAGDHMQMGPKLFSVDDHHRSNHTLLTRLFHYYQDQKCDTAQKSRIIFSENYRSTKEIVEFVSSHFYVGKNDVIKVAGNIPAPANGHALKFHHVRGECLVDTMSKSWYNNHEVTKVVEAVTDILKHWPPTWGSKDQSSICVLSEGSQVWKIRNALSKRNLAKVHVENLSNVQGRQFRAVIMTAVHTRDSLKTSQLHGLELFNDARVLNTAMTRAQSEVVVVGDAAALCCFGKCSGIWKSFIDHCISNSNVTPQHFTKDFFEKDVVETARFQKFEHEDENNILSDAILQELKNEYEQLETEFSSDEDSLELEDLNHCKSRPSFSITGDTHLLELCVKHPEIFKRGKFVREALYRGYVVPFQNPTRRISIQGRANLGNAFTGDEVVVQTAKGEEAAKVVDITKKDESARELVCLLEDEDYSKRRQNSQDDFIRRTMIPIRKSSPKIQLLIRKSKRNFIPVWEQIDGSWTIARFQHLKESRNNVFVVRVIGWKERCLYPLGNVTHIFPKVESVSDSLWLLKEELKVAATTRENYEGFSLADKGSAAKQGRRKAVKAITFTVDPAGAKDLDDAISVRDVGDHYELGVHIADVASFVSPGCELDEYAKDRGITYYSRCEDPIHMFPKQLSTGRFSLLSGQDRRVVSLMFEVEKETHKIIGEPTFQLSLINSDRQLSYEKAEKIISERYKESPKFDTVEDCVTVAYCFAKAQRKIRLVDWAYSQSDDDRVPGKRKAHLMIEELSVLFNHHASKTLSSFEKTRHCTPLRCQEKPDPDKVEEFTEKFGPLIPLSFHVRHRLDNNKQTPSCENFRILTEVWNDIQSAARTDDTDKMVDLVAADDIHPLLRAVTDHFRKCSGKAYAICSHSSPAAEVGHYSLQLASYTQASSPIRRYMDIVLQRLLHSFICESDVQYTQRDITALCSQFEQHLKNAKEYEQKAEQIFYAVSMKKQSASKFAFVVRMDPEGESFAVSFPFNRNILAGSLSIMYKDLQLDDQPLYDEENHSITLQWKRRIYAADAMQIHQELTMMPDCGPCVELPLTVWKATAEAIDKGNMDRAKSLIMNANIKQLEKPTVLPQSSNIPHSQTNTCTPDEHEVPELDSEHWVDIHLQLQLGETLKVQMTSEIRRGHHMPTVQLVHIKPKFEICVDHVRSSTTCFTGSAHEPSKVHYRDTRDYVRIWKPLCEVESATTAVNESDSIIIENLVVNFKQEQEGILTGSFFLPVEWIKKWAIECNLAKCLLCIRKRGLRLTSAPEHSAPGDPKEFTWVAHSVTSNVEERKNDGSKVEFYVNHLPMEANADCVFQKNTRFTVEIIPKLLPGIRAETAVASLGTACDLVQRIALGQRIPKDVVQCSVLKGQIVRKELPDGLPKLNDSQYLAVEAALNNTFTLIQGPPGTGKTVVGVYIVNWFVELNAKHPRKFADPKDKDKKEVILYCGPSNKSVDVVAEYLMRFTDSLKPLRVYSQQVEMVDYPYPDSNLQFSQRTLRQDRSKPELRSITLHHRMREHPNPFAEAIKAFDKRIQIREKLTAEEVKEYKKVLRDARVYELERHDIILCTCTQSSTPSLPKTVSARQILIDECAMATEPQALIPLVCNKPEKIVLIGDHKQLRPIVMNQHAKKLGMTKSLFERYYAIHEKRAVMLDTQYRMHQDICEFPSKEFYEGKLKTGVEQPSSVLRVDDRVMPIVFGHVKGETACLVIKTSKGNSNSKANREERDKVIEIAKMLVKKAKVDQKSIVILSPYNAQVSEIRDELNKAKLHEITATTITKSQGSEWRYVIISTVCSLPSEEIVSDPDGAWLSKHLGFVGDPNQINVAITRAKEGLCIIGNQKLLRCNRTWQHLLDRYKLHSAVTKADKISVHCGSS</sequence>
<dbReference type="GO" id="GO:0003723">
    <property type="term" value="F:RNA binding"/>
    <property type="evidence" value="ECO:0007669"/>
    <property type="project" value="InterPro"/>
</dbReference>
<dbReference type="InterPro" id="IPR050534">
    <property type="entry name" value="Coronavir_polyprotein_1ab"/>
</dbReference>
<dbReference type="InterPro" id="IPR041679">
    <property type="entry name" value="DNA2/NAM7-like_C"/>
</dbReference>
<dbReference type="Pfam" id="PF00773">
    <property type="entry name" value="RNB"/>
    <property type="match status" value="1"/>
</dbReference>
<evidence type="ECO:0000256" key="3">
    <source>
        <dbReference type="ARBA" id="ARBA00022801"/>
    </source>
</evidence>
<keyword evidence="11" id="KW-1185">Reference proteome</keyword>
<dbReference type="InterPro" id="IPR012340">
    <property type="entry name" value="NA-bd_OB-fold"/>
</dbReference>
<dbReference type="RefSeq" id="XP_008300802.1">
    <property type="nucleotide sequence ID" value="XM_008302580.1"/>
</dbReference>
<dbReference type="SUPFAM" id="SSF52540">
    <property type="entry name" value="P-loop containing nucleoside triphosphate hydrolases"/>
    <property type="match status" value="2"/>
</dbReference>
<dbReference type="CDD" id="cd18808">
    <property type="entry name" value="SF1_C_Upf1"/>
    <property type="match status" value="2"/>
</dbReference>
<evidence type="ECO:0000256" key="5">
    <source>
        <dbReference type="ARBA" id="ARBA00022840"/>
    </source>
</evidence>
<reference evidence="10" key="1">
    <citation type="submission" date="2023-09" db="UniProtKB">
        <authorList>
            <consortium name="Ensembl"/>
        </authorList>
    </citation>
    <scope>IDENTIFICATION</scope>
</reference>
<keyword evidence="2" id="KW-0547">Nucleotide-binding</keyword>
<dbReference type="Proteomes" id="UP000694891">
    <property type="component" value="Unplaced"/>
</dbReference>
<dbReference type="Gene3D" id="3.40.50.300">
    <property type="entry name" value="P-loop containing nucleotide triphosphate hydrolases"/>
    <property type="match status" value="4"/>
</dbReference>
<feature type="compositionally biased region" description="Polar residues" evidence="8">
    <location>
        <begin position="2122"/>
        <end position="2137"/>
    </location>
</feature>
<evidence type="ECO:0000256" key="4">
    <source>
        <dbReference type="ARBA" id="ARBA00022806"/>
    </source>
</evidence>
<dbReference type="PROSITE" id="PS50103">
    <property type="entry name" value="ZF_C3H1"/>
    <property type="match status" value="1"/>
</dbReference>
<evidence type="ECO:0000313" key="12">
    <source>
        <dbReference type="RefSeq" id="XP_008300802.1"/>
    </source>
</evidence>
<dbReference type="InterPro" id="IPR001900">
    <property type="entry name" value="RNase_II/R"/>
</dbReference>
<dbReference type="Pfam" id="PF13086">
    <property type="entry name" value="AAA_11"/>
    <property type="match status" value="3"/>
</dbReference>
<keyword evidence="7" id="KW-0175">Coiled coil</keyword>
<evidence type="ECO:0000313" key="10">
    <source>
        <dbReference type="Ensembl" id="ENSSPAP00000004704.1"/>
    </source>
</evidence>
<dbReference type="PANTHER" id="PTHR43788:SF9">
    <property type="entry name" value="HELICASE WITH ZINC FINGER DOMAIN 2"/>
    <property type="match status" value="1"/>
</dbReference>
<dbReference type="InterPro" id="IPR027417">
    <property type="entry name" value="P-loop_NTPase"/>
</dbReference>
<proteinExistence type="inferred from homology"/>
<name>A0A3B4ZE82_9TELE</name>
<evidence type="ECO:0000256" key="6">
    <source>
        <dbReference type="PROSITE-ProRule" id="PRU00723"/>
    </source>
</evidence>
<feature type="zinc finger region" description="C3H1-type" evidence="6">
    <location>
        <begin position="438"/>
        <end position="468"/>
    </location>
</feature>
<dbReference type="Ensembl" id="ENSSPAT00000004798.1">
    <property type="protein sequence ID" value="ENSSPAP00000004704.1"/>
    <property type="gene ID" value="ENSSPAG00000003658.1"/>
</dbReference>
<keyword evidence="6" id="KW-0863">Zinc-finger</keyword>